<proteinExistence type="predicted"/>
<name>A0ACB9MM63_9MYRT</name>
<dbReference type="EMBL" id="CM042888">
    <property type="protein sequence ID" value="KAI4324738.1"/>
    <property type="molecule type" value="Genomic_DNA"/>
</dbReference>
<keyword evidence="2" id="KW-1185">Reference proteome</keyword>
<comment type="caution">
    <text evidence="1">The sequence shown here is derived from an EMBL/GenBank/DDBJ whole genome shotgun (WGS) entry which is preliminary data.</text>
</comment>
<sequence length="128" mass="14090">MSSKQGGKAKPLKAPKVDKKEYDEADLAYLQKKKEEEKALKDLKSKATQKGNFGGAGLKKTSSYVKGGDPHHVGHISWNLFETINAFVWMVMHVTMCRAVNIAFADAERVPHGVTETVVGDPLDYGNE</sequence>
<accession>A0ACB9MM63</accession>
<protein>
    <submittedName>
        <fullName evidence="1">Uncharacterized protein</fullName>
    </submittedName>
</protein>
<gene>
    <name evidence="1" type="ORF">MLD38_030195</name>
</gene>
<evidence type="ECO:0000313" key="1">
    <source>
        <dbReference type="EMBL" id="KAI4324738.1"/>
    </source>
</evidence>
<organism evidence="1 2">
    <name type="scientific">Melastoma candidum</name>
    <dbReference type="NCBI Taxonomy" id="119954"/>
    <lineage>
        <taxon>Eukaryota</taxon>
        <taxon>Viridiplantae</taxon>
        <taxon>Streptophyta</taxon>
        <taxon>Embryophyta</taxon>
        <taxon>Tracheophyta</taxon>
        <taxon>Spermatophyta</taxon>
        <taxon>Magnoliopsida</taxon>
        <taxon>eudicotyledons</taxon>
        <taxon>Gunneridae</taxon>
        <taxon>Pentapetalae</taxon>
        <taxon>rosids</taxon>
        <taxon>malvids</taxon>
        <taxon>Myrtales</taxon>
        <taxon>Melastomataceae</taxon>
        <taxon>Melastomatoideae</taxon>
        <taxon>Melastomateae</taxon>
        <taxon>Melastoma</taxon>
    </lineage>
</organism>
<evidence type="ECO:0000313" key="2">
    <source>
        <dbReference type="Proteomes" id="UP001057402"/>
    </source>
</evidence>
<dbReference type="Proteomes" id="UP001057402">
    <property type="component" value="Chromosome 9"/>
</dbReference>
<reference evidence="2" key="1">
    <citation type="journal article" date="2023" name="Front. Plant Sci.">
        <title>Chromosomal-level genome assembly of Melastoma candidum provides insights into trichome evolution.</title>
        <authorList>
            <person name="Zhong Y."/>
            <person name="Wu W."/>
            <person name="Sun C."/>
            <person name="Zou P."/>
            <person name="Liu Y."/>
            <person name="Dai S."/>
            <person name="Zhou R."/>
        </authorList>
    </citation>
    <scope>NUCLEOTIDE SEQUENCE [LARGE SCALE GENOMIC DNA]</scope>
</reference>